<evidence type="ECO:0000256" key="2">
    <source>
        <dbReference type="ARBA" id="ARBA00005155"/>
    </source>
</evidence>
<dbReference type="HOGENOM" id="CLU_027639_1_0_9"/>
<evidence type="ECO:0000256" key="10">
    <source>
        <dbReference type="ARBA" id="ARBA00023239"/>
    </source>
</evidence>
<dbReference type="Pfam" id="PF04055">
    <property type="entry name" value="Radical_SAM"/>
    <property type="match status" value="1"/>
</dbReference>
<organism evidence="12 13">
    <name type="scientific">Desulforudis audaxviator (strain MP104C)</name>
    <dbReference type="NCBI Taxonomy" id="477974"/>
    <lineage>
        <taxon>Bacteria</taxon>
        <taxon>Bacillati</taxon>
        <taxon>Bacillota</taxon>
        <taxon>Clostridia</taxon>
        <taxon>Thermoanaerobacterales</taxon>
        <taxon>Candidatus Desulforudaceae</taxon>
        <taxon>Candidatus Desulforudis</taxon>
    </lineage>
</organism>
<accession>B1I0Z4</accession>
<evidence type="ECO:0000313" key="13">
    <source>
        <dbReference type="Proteomes" id="UP000008544"/>
    </source>
</evidence>
<comment type="cofactor">
    <cofactor evidence="1">
        <name>[4Fe-4S] cluster</name>
        <dbReference type="ChEBI" id="CHEBI:49883"/>
    </cofactor>
</comment>
<dbReference type="Gene3D" id="3.20.20.70">
    <property type="entry name" value="Aldolase class I"/>
    <property type="match status" value="1"/>
</dbReference>
<evidence type="ECO:0000256" key="3">
    <source>
        <dbReference type="ARBA" id="ARBA00006804"/>
    </source>
</evidence>
<keyword evidence="9" id="KW-0535">Nitrogen fixation</keyword>
<evidence type="ECO:0000259" key="11">
    <source>
        <dbReference type="PROSITE" id="PS51918"/>
    </source>
</evidence>
<dbReference type="STRING" id="477974.Daud_0149"/>
<dbReference type="eggNOG" id="COG0535">
    <property type="taxonomic scope" value="Bacteria"/>
</dbReference>
<keyword evidence="10" id="KW-0456">Lyase</keyword>
<evidence type="ECO:0000313" key="12">
    <source>
        <dbReference type="EMBL" id="ACA58717.1"/>
    </source>
</evidence>
<dbReference type="AlphaFoldDB" id="B1I0Z4"/>
<keyword evidence="5" id="KW-0949">S-adenosyl-L-methionine</keyword>
<dbReference type="PROSITE" id="PS51918">
    <property type="entry name" value="RADICAL_SAM"/>
    <property type="match status" value="1"/>
</dbReference>
<name>B1I0Z4_DESAP</name>
<evidence type="ECO:0000256" key="9">
    <source>
        <dbReference type="ARBA" id="ARBA00023231"/>
    </source>
</evidence>
<dbReference type="SFLD" id="SFLDS00029">
    <property type="entry name" value="Radical_SAM"/>
    <property type="match status" value="1"/>
</dbReference>
<dbReference type="EMBL" id="CP000860">
    <property type="protein sequence ID" value="ACA58717.1"/>
    <property type="molecule type" value="Genomic_DNA"/>
</dbReference>
<dbReference type="GO" id="GO:0051539">
    <property type="term" value="F:4 iron, 4 sulfur cluster binding"/>
    <property type="evidence" value="ECO:0007669"/>
    <property type="project" value="UniProtKB-KW"/>
</dbReference>
<evidence type="ECO:0000256" key="1">
    <source>
        <dbReference type="ARBA" id="ARBA00001966"/>
    </source>
</evidence>
<dbReference type="SFLD" id="SFLDG01068">
    <property type="entry name" value="FeMo_cofactor_biosynthesis_pro"/>
    <property type="match status" value="1"/>
</dbReference>
<dbReference type="InterPro" id="IPR007197">
    <property type="entry name" value="rSAM"/>
</dbReference>
<reference evidence="12 13" key="2">
    <citation type="journal article" date="2008" name="Science">
        <title>Environmental genomics reveals a single-species ecosystem deep within Earth.</title>
        <authorList>
            <person name="Chivian D."/>
            <person name="Brodie E.L."/>
            <person name="Alm E.J."/>
            <person name="Culley D.E."/>
            <person name="Dehal P.S."/>
            <person name="Desantis T.Z."/>
            <person name="Gihring T.M."/>
            <person name="Lapidus A."/>
            <person name="Lin L.H."/>
            <person name="Lowry S.R."/>
            <person name="Moser D.P."/>
            <person name="Richardson P.M."/>
            <person name="Southam G."/>
            <person name="Wanger G."/>
            <person name="Pratt L.M."/>
            <person name="Andersen G.L."/>
            <person name="Hazen T.C."/>
            <person name="Brockman F.J."/>
            <person name="Arkin A.P."/>
            <person name="Onstott T.C."/>
        </authorList>
    </citation>
    <scope>NUCLEOTIDE SEQUENCE [LARGE SCALE GENOMIC DNA]</scope>
    <source>
        <strain evidence="12 13">MP104C</strain>
    </source>
</reference>
<keyword evidence="4" id="KW-0004">4Fe-4S</keyword>
<dbReference type="GO" id="GO:0016829">
    <property type="term" value="F:lyase activity"/>
    <property type="evidence" value="ECO:0007669"/>
    <property type="project" value="UniProtKB-KW"/>
</dbReference>
<dbReference type="UniPathway" id="UPA00782"/>
<comment type="pathway">
    <text evidence="2">Cofactor biosynthesis; Fe-Mo cofactor biosynthesis.</text>
</comment>
<gene>
    <name evidence="12" type="ordered locus">Daud_0149</name>
</gene>
<dbReference type="SUPFAM" id="SSF102114">
    <property type="entry name" value="Radical SAM enzymes"/>
    <property type="match status" value="1"/>
</dbReference>
<sequence length="285" mass="30977">MHRLPLEQDLQGHPCFNPGAHHRFGRIHLPVAPRCNIKCGYCDRRLDCANETQPGTASRVIGPEEALWVLQKALAAESRIRVAAVAGPGDPLVNAETFRALELVHAVFPRLIKCLSTNGLLLPETVDRLPGLGVRTLTVTVNCVDPAVGARIYEWVDWRGERLRGEAAAARLIANQLDGIGRAVALGLAVKVNTVLIPGLNQAHVEEVAGTVESLGVRLMNVMPLYPSGSFRHRARPTGAELRAVRAAAAEILPQMSWCRQCRADAYGLLGADTHLINNVESQRK</sequence>
<dbReference type="CDD" id="cd01335">
    <property type="entry name" value="Radical_SAM"/>
    <property type="match status" value="1"/>
</dbReference>
<comment type="similarity">
    <text evidence="3">Belongs to the radical SAM superfamily. NifB family.</text>
</comment>
<dbReference type="OrthoDB" id="9764725at2"/>
<keyword evidence="8" id="KW-0411">Iron-sulfur</keyword>
<keyword evidence="6" id="KW-0479">Metal-binding</keyword>
<dbReference type="PANTHER" id="PTHR43787:SF13">
    <property type="entry name" value="FEMO COFACTOR BIOSYNTHESIS PROTEIN NIFB"/>
    <property type="match status" value="1"/>
</dbReference>
<dbReference type="PANTHER" id="PTHR43787">
    <property type="entry name" value="FEMO COFACTOR BIOSYNTHESIS PROTEIN NIFB-RELATED"/>
    <property type="match status" value="1"/>
</dbReference>
<evidence type="ECO:0000256" key="7">
    <source>
        <dbReference type="ARBA" id="ARBA00023004"/>
    </source>
</evidence>
<protein>
    <submittedName>
        <fullName evidence="12">Radical SAM domain protein</fullName>
    </submittedName>
</protein>
<evidence type="ECO:0000256" key="6">
    <source>
        <dbReference type="ARBA" id="ARBA00022723"/>
    </source>
</evidence>
<evidence type="ECO:0000256" key="4">
    <source>
        <dbReference type="ARBA" id="ARBA00022485"/>
    </source>
</evidence>
<dbReference type="InterPro" id="IPR058240">
    <property type="entry name" value="rSAM_sf"/>
</dbReference>
<feature type="domain" description="Radical SAM core" evidence="11">
    <location>
        <begin position="21"/>
        <end position="263"/>
    </location>
</feature>
<dbReference type="KEGG" id="dau:Daud_0149"/>
<reference evidence="13" key="1">
    <citation type="submission" date="2007-10" db="EMBL/GenBank/DDBJ databases">
        <title>Complete sequence of chromosome of Desulforudis audaxviator MP104C.</title>
        <authorList>
            <person name="Copeland A."/>
            <person name="Lucas S."/>
            <person name="Lapidus A."/>
            <person name="Barry K."/>
            <person name="Glavina del Rio T."/>
            <person name="Dalin E."/>
            <person name="Tice H."/>
            <person name="Bruce D."/>
            <person name="Pitluck S."/>
            <person name="Lowry S.R."/>
            <person name="Larimer F."/>
            <person name="Land M.L."/>
            <person name="Hauser L."/>
            <person name="Kyrpides N."/>
            <person name="Ivanova N.N."/>
            <person name="Richardson P."/>
        </authorList>
    </citation>
    <scope>NUCLEOTIDE SEQUENCE [LARGE SCALE GENOMIC DNA]</scope>
    <source>
        <strain evidence="13">MP104C</strain>
    </source>
</reference>
<dbReference type="RefSeq" id="WP_012301311.1">
    <property type="nucleotide sequence ID" value="NC_010424.1"/>
</dbReference>
<dbReference type="InterPro" id="IPR013785">
    <property type="entry name" value="Aldolase_TIM"/>
</dbReference>
<evidence type="ECO:0000256" key="5">
    <source>
        <dbReference type="ARBA" id="ARBA00022691"/>
    </source>
</evidence>
<keyword evidence="13" id="KW-1185">Reference proteome</keyword>
<proteinExistence type="inferred from homology"/>
<dbReference type="GO" id="GO:0046872">
    <property type="term" value="F:metal ion binding"/>
    <property type="evidence" value="ECO:0007669"/>
    <property type="project" value="UniProtKB-KW"/>
</dbReference>
<evidence type="ECO:0000256" key="8">
    <source>
        <dbReference type="ARBA" id="ARBA00023014"/>
    </source>
</evidence>
<keyword evidence="7" id="KW-0408">Iron</keyword>
<dbReference type="SFLD" id="SFLDF00281">
    <property type="entry name" value="FeMo_cofactor_biosynthesis_pro"/>
    <property type="match status" value="1"/>
</dbReference>
<dbReference type="Proteomes" id="UP000008544">
    <property type="component" value="Chromosome"/>
</dbReference>
<dbReference type="SFLD" id="SFLDG01067">
    <property type="entry name" value="SPASM/twitch_domain_containing"/>
    <property type="match status" value="1"/>
</dbReference>